<dbReference type="PANTHER" id="PTHR10443:SF12">
    <property type="entry name" value="DIPEPTIDASE"/>
    <property type="match status" value="1"/>
</dbReference>
<feature type="region of interest" description="Disordered" evidence="2">
    <location>
        <begin position="1"/>
        <end position="20"/>
    </location>
</feature>
<dbReference type="GO" id="GO:0006508">
    <property type="term" value="P:proteolysis"/>
    <property type="evidence" value="ECO:0007669"/>
    <property type="project" value="UniProtKB-KW"/>
</dbReference>
<feature type="transmembrane region" description="Helical" evidence="3">
    <location>
        <begin position="36"/>
        <end position="56"/>
    </location>
</feature>
<keyword evidence="1" id="KW-0479">Metal-binding</keyword>
<dbReference type="PANTHER" id="PTHR10443">
    <property type="entry name" value="MICROSOMAL DIPEPTIDASE"/>
    <property type="match status" value="1"/>
</dbReference>
<dbReference type="Gene3D" id="3.20.20.140">
    <property type="entry name" value="Metal-dependent hydrolases"/>
    <property type="match status" value="1"/>
</dbReference>
<dbReference type="Pfam" id="PF01244">
    <property type="entry name" value="Peptidase_M19"/>
    <property type="match status" value="1"/>
</dbReference>
<evidence type="ECO:0000256" key="1">
    <source>
        <dbReference type="RuleBase" id="RU341113"/>
    </source>
</evidence>
<dbReference type="PROSITE" id="PS51365">
    <property type="entry name" value="RENAL_DIPEPTIDASE_2"/>
    <property type="match status" value="1"/>
</dbReference>
<keyword evidence="1" id="KW-0482">Metalloprotease</keyword>
<dbReference type="EC" id="3.4.13.19" evidence="1"/>
<dbReference type="InterPro" id="IPR008257">
    <property type="entry name" value="Pept_M19"/>
</dbReference>
<keyword evidence="1" id="KW-0862">Zinc</keyword>
<dbReference type="Proteomes" id="UP000054248">
    <property type="component" value="Unassembled WGS sequence"/>
</dbReference>
<evidence type="ECO:0000256" key="2">
    <source>
        <dbReference type="SAM" id="MobiDB-lite"/>
    </source>
</evidence>
<dbReference type="InterPro" id="IPR032466">
    <property type="entry name" value="Metal_Hydrolase"/>
</dbReference>
<proteinExistence type="inferred from homology"/>
<keyword evidence="5" id="KW-1185">Reference proteome</keyword>
<sequence>MEENMPDPEHQRLLNANGSTHDQSHLEYQASARRKFLGSTTVVFFLILAAVSIFGWHERKLPSDPQEAVDLILSRTGVIDGHIDLPWAVRDLYRYNISAFDLEKSTPGHVDIPRLRKGHTAGFFWSAFVPCPDWPDHQAEATKDWDDFTGPNWRVRDTLEQIDDVRELIAKYWDTFRLATTSNDVEASMHEGRIASLIGIEGGHQLGNSLAVLRMYYALGARYMTLTHMCHNAFADSGGYLWPLPPRHHGLSEFGRTLIHEMNRLGMIVDLSHTSDETAAQAILESEAPVMWSHSSARSLWNVARNVPDHILAMISEEKKDAVVMVNFSADFIAGEGNATVEAVADHVEHIVKIAGKRHVGIGSDFDGIEKTPVGLEDTSKYPNLFVELYKRGWKPNELEDLAGRNFLRIFKKVEKVASKIQREGGLPSLDIYSARKDL</sequence>
<keyword evidence="1" id="KW-0224">Dipeptidase</keyword>
<keyword evidence="3" id="KW-0812">Transmembrane</keyword>
<dbReference type="AlphaFoldDB" id="A0A0C3KBZ9"/>
<dbReference type="CDD" id="cd01301">
    <property type="entry name" value="rDP_like"/>
    <property type="match status" value="1"/>
</dbReference>
<evidence type="ECO:0000256" key="3">
    <source>
        <dbReference type="SAM" id="Phobius"/>
    </source>
</evidence>
<keyword evidence="3" id="KW-1133">Transmembrane helix</keyword>
<dbReference type="SUPFAM" id="SSF51556">
    <property type="entry name" value="Metallo-dependent hydrolases"/>
    <property type="match status" value="1"/>
</dbReference>
<gene>
    <name evidence="4" type="ORF">M407DRAFT_31372</name>
</gene>
<dbReference type="GO" id="GO:0070573">
    <property type="term" value="F:metallodipeptidase activity"/>
    <property type="evidence" value="ECO:0007669"/>
    <property type="project" value="InterPro"/>
</dbReference>
<reference evidence="5" key="2">
    <citation type="submission" date="2015-01" db="EMBL/GenBank/DDBJ databases">
        <title>Evolutionary Origins and Diversification of the Mycorrhizal Mutualists.</title>
        <authorList>
            <consortium name="DOE Joint Genome Institute"/>
            <consortium name="Mycorrhizal Genomics Consortium"/>
            <person name="Kohler A."/>
            <person name="Kuo A."/>
            <person name="Nagy L.G."/>
            <person name="Floudas D."/>
            <person name="Copeland A."/>
            <person name="Barry K.W."/>
            <person name="Cichocki N."/>
            <person name="Veneault-Fourrey C."/>
            <person name="LaButti K."/>
            <person name="Lindquist E.A."/>
            <person name="Lipzen A."/>
            <person name="Lundell T."/>
            <person name="Morin E."/>
            <person name="Murat C."/>
            <person name="Riley R."/>
            <person name="Ohm R."/>
            <person name="Sun H."/>
            <person name="Tunlid A."/>
            <person name="Henrissat B."/>
            <person name="Grigoriev I.V."/>
            <person name="Hibbett D.S."/>
            <person name="Martin F."/>
        </authorList>
    </citation>
    <scope>NUCLEOTIDE SEQUENCE [LARGE SCALE GENOMIC DNA]</scope>
    <source>
        <strain evidence="5">MUT 4182</strain>
    </source>
</reference>
<dbReference type="OrthoDB" id="445695at2759"/>
<comment type="catalytic activity">
    <reaction evidence="1">
        <text>an L-aminoacyl-L-amino acid + H2O = 2 an L-alpha-amino acid</text>
        <dbReference type="Rhea" id="RHEA:48940"/>
        <dbReference type="ChEBI" id="CHEBI:15377"/>
        <dbReference type="ChEBI" id="CHEBI:59869"/>
        <dbReference type="ChEBI" id="CHEBI:77460"/>
        <dbReference type="EC" id="3.4.13.19"/>
    </reaction>
</comment>
<keyword evidence="1" id="KW-0645">Protease</keyword>
<evidence type="ECO:0000313" key="4">
    <source>
        <dbReference type="EMBL" id="KIO18968.1"/>
    </source>
</evidence>
<dbReference type="STRING" id="1051891.A0A0C3KBZ9"/>
<accession>A0A0C3KBZ9</accession>
<protein>
    <recommendedName>
        <fullName evidence="1">Dipeptidase</fullName>
        <ecNumber evidence="1">3.4.13.19</ecNumber>
    </recommendedName>
</protein>
<keyword evidence="3" id="KW-0472">Membrane</keyword>
<dbReference type="EMBL" id="KN823248">
    <property type="protein sequence ID" value="KIO18968.1"/>
    <property type="molecule type" value="Genomic_DNA"/>
</dbReference>
<reference evidence="4 5" key="1">
    <citation type="submission" date="2014-04" db="EMBL/GenBank/DDBJ databases">
        <authorList>
            <consortium name="DOE Joint Genome Institute"/>
            <person name="Kuo A."/>
            <person name="Girlanda M."/>
            <person name="Perotto S."/>
            <person name="Kohler A."/>
            <person name="Nagy L.G."/>
            <person name="Floudas D."/>
            <person name="Copeland A."/>
            <person name="Barry K.W."/>
            <person name="Cichocki N."/>
            <person name="Veneault-Fourrey C."/>
            <person name="LaButti K."/>
            <person name="Lindquist E.A."/>
            <person name="Lipzen A."/>
            <person name="Lundell T."/>
            <person name="Morin E."/>
            <person name="Murat C."/>
            <person name="Sun H."/>
            <person name="Tunlid A."/>
            <person name="Henrissat B."/>
            <person name="Grigoriev I.V."/>
            <person name="Hibbett D.S."/>
            <person name="Martin F."/>
            <person name="Nordberg H.P."/>
            <person name="Cantor M.N."/>
            <person name="Hua S.X."/>
        </authorList>
    </citation>
    <scope>NUCLEOTIDE SEQUENCE [LARGE SCALE GENOMIC DNA]</scope>
    <source>
        <strain evidence="4 5">MUT 4182</strain>
    </source>
</reference>
<comment type="similarity">
    <text evidence="1">Belongs to the metallo-dependent hydrolases superfamily. Peptidase M19 family.</text>
</comment>
<comment type="cofactor">
    <cofactor evidence="1">
        <name>Zn(2+)</name>
        <dbReference type="ChEBI" id="CHEBI:29105"/>
    </cofactor>
</comment>
<name>A0A0C3KBZ9_9AGAM</name>
<dbReference type="HOGENOM" id="CLU_031404_4_0_1"/>
<keyword evidence="1" id="KW-0378">Hydrolase</keyword>
<organism evidence="4 5">
    <name type="scientific">Tulasnella calospora MUT 4182</name>
    <dbReference type="NCBI Taxonomy" id="1051891"/>
    <lineage>
        <taxon>Eukaryota</taxon>
        <taxon>Fungi</taxon>
        <taxon>Dikarya</taxon>
        <taxon>Basidiomycota</taxon>
        <taxon>Agaricomycotina</taxon>
        <taxon>Agaricomycetes</taxon>
        <taxon>Cantharellales</taxon>
        <taxon>Tulasnellaceae</taxon>
        <taxon>Tulasnella</taxon>
    </lineage>
</organism>
<evidence type="ECO:0000313" key="5">
    <source>
        <dbReference type="Proteomes" id="UP000054248"/>
    </source>
</evidence>
<dbReference type="GO" id="GO:0046872">
    <property type="term" value="F:metal ion binding"/>
    <property type="evidence" value="ECO:0007669"/>
    <property type="project" value="UniProtKB-UniRule"/>
</dbReference>